<sequence>MLSRNRSQSGFTLIEAVMVIVITGIIGVLAAGFVRPLEGYFDTLNRADLSDTADTALRRMARDIRLALPNSVRINISGNSRYLDFLATTGGGRYRAALDAGAGDILDFIAADTSFDVLGPPVTIAAGDQIVVSNLDDPGADAYEGNTLSTHVRRAASVTGTVANVSITSTNPLPHESPAQRFQIVHEQVRYLCDLTTGRLIRYAGFPIAPPAAEVPVGGSNALLASGVTACSFTYAPGSAQRSGLVTISLTLSNNSDPLDNVTLLHQVHVQNVP</sequence>
<gene>
    <name evidence="2" type="ORF">B0F88_11239</name>
</gene>
<reference evidence="2 3" key="1">
    <citation type="submission" date="2018-02" db="EMBL/GenBank/DDBJ databases">
        <title>Subsurface microbial communities from deep shales in Ohio and West Virginia, USA.</title>
        <authorList>
            <person name="Wrighton K."/>
        </authorList>
    </citation>
    <scope>NUCLEOTIDE SEQUENCE [LARGE SCALE GENOMIC DNA]</scope>
    <source>
        <strain evidence="2 3">OWC-G53F</strain>
    </source>
</reference>
<organism evidence="2 3">
    <name type="scientific">Methylobacter tundripaludum</name>
    <dbReference type="NCBI Taxonomy" id="173365"/>
    <lineage>
        <taxon>Bacteria</taxon>
        <taxon>Pseudomonadati</taxon>
        <taxon>Pseudomonadota</taxon>
        <taxon>Gammaproteobacteria</taxon>
        <taxon>Methylococcales</taxon>
        <taxon>Methylococcaceae</taxon>
        <taxon>Methylobacter</taxon>
    </lineage>
</organism>
<evidence type="ECO:0000313" key="3">
    <source>
        <dbReference type="Proteomes" id="UP000238071"/>
    </source>
</evidence>
<evidence type="ECO:0000313" key="2">
    <source>
        <dbReference type="EMBL" id="PPK68207.1"/>
    </source>
</evidence>
<keyword evidence="1" id="KW-1133">Transmembrane helix</keyword>
<dbReference type="Pfam" id="PF07963">
    <property type="entry name" value="N_methyl"/>
    <property type="match status" value="1"/>
</dbReference>
<name>A0A2S6GSQ2_9GAMM</name>
<dbReference type="RefSeq" id="WP_104424638.1">
    <property type="nucleotide sequence ID" value="NZ_PTIY01000012.1"/>
</dbReference>
<keyword evidence="1" id="KW-0472">Membrane</keyword>
<protein>
    <submittedName>
        <fullName evidence="2">MSHA biogenesis protein MshO</fullName>
    </submittedName>
</protein>
<dbReference type="AlphaFoldDB" id="A0A2S6GSQ2"/>
<dbReference type="Proteomes" id="UP000238071">
    <property type="component" value="Unassembled WGS sequence"/>
</dbReference>
<proteinExistence type="predicted"/>
<feature type="transmembrane region" description="Helical" evidence="1">
    <location>
        <begin position="12"/>
        <end position="34"/>
    </location>
</feature>
<dbReference type="InterPro" id="IPR012902">
    <property type="entry name" value="N_methyl_site"/>
</dbReference>
<comment type="caution">
    <text evidence="2">The sequence shown here is derived from an EMBL/GenBank/DDBJ whole genome shotgun (WGS) entry which is preliminary data.</text>
</comment>
<dbReference type="NCBIfam" id="TIGR02532">
    <property type="entry name" value="IV_pilin_GFxxxE"/>
    <property type="match status" value="1"/>
</dbReference>
<keyword evidence="3" id="KW-1185">Reference proteome</keyword>
<accession>A0A2S6GSQ2</accession>
<dbReference type="EMBL" id="PTIY01000012">
    <property type="protein sequence ID" value="PPK68207.1"/>
    <property type="molecule type" value="Genomic_DNA"/>
</dbReference>
<keyword evidence="1" id="KW-0812">Transmembrane</keyword>
<dbReference type="PROSITE" id="PS00409">
    <property type="entry name" value="PROKAR_NTER_METHYL"/>
    <property type="match status" value="1"/>
</dbReference>
<evidence type="ECO:0000256" key="1">
    <source>
        <dbReference type="SAM" id="Phobius"/>
    </source>
</evidence>